<sequence>MDNQEAIKQCANYLPRGREIIRVLDAAPMLIKTRPEAKEARELAVNSLELVVELLVRVKADIKRGST</sequence>
<dbReference type="Proteomes" id="UP000218327">
    <property type="component" value="Unassembled WGS sequence"/>
</dbReference>
<evidence type="ECO:0000313" key="2">
    <source>
        <dbReference type="Proteomes" id="UP000218327"/>
    </source>
</evidence>
<comment type="caution">
    <text evidence="1">The sequence shown here is derived from an EMBL/GenBank/DDBJ whole genome shotgun (WGS) entry which is preliminary data.</text>
</comment>
<name>A0A2A5AT64_9GAMM</name>
<dbReference type="EMBL" id="NVVJ01000058">
    <property type="protein sequence ID" value="PCJ22524.1"/>
    <property type="molecule type" value="Genomic_DNA"/>
</dbReference>
<accession>A0A2A5AT64</accession>
<dbReference type="AlphaFoldDB" id="A0A2A5AT64"/>
<organism evidence="1 2">
    <name type="scientific">SAR86 cluster bacterium</name>
    <dbReference type="NCBI Taxonomy" id="2030880"/>
    <lineage>
        <taxon>Bacteria</taxon>
        <taxon>Pseudomonadati</taxon>
        <taxon>Pseudomonadota</taxon>
        <taxon>Gammaproteobacteria</taxon>
        <taxon>SAR86 cluster</taxon>
    </lineage>
</organism>
<reference evidence="2" key="1">
    <citation type="submission" date="2017-08" db="EMBL/GenBank/DDBJ databases">
        <title>A dynamic microbial community with high functional redundancy inhabits the cold, oxic subseafloor aquifer.</title>
        <authorList>
            <person name="Tully B.J."/>
            <person name="Wheat C.G."/>
            <person name="Glazer B.T."/>
            <person name="Huber J.A."/>
        </authorList>
    </citation>
    <scope>NUCLEOTIDE SEQUENCE [LARGE SCALE GENOMIC DNA]</scope>
</reference>
<proteinExistence type="predicted"/>
<protein>
    <submittedName>
        <fullName evidence="1">Uncharacterized protein</fullName>
    </submittedName>
</protein>
<gene>
    <name evidence="1" type="ORF">COA96_14135</name>
</gene>
<evidence type="ECO:0000313" key="1">
    <source>
        <dbReference type="EMBL" id="PCJ22524.1"/>
    </source>
</evidence>